<feature type="compositionally biased region" description="Gly residues" evidence="4">
    <location>
        <begin position="1"/>
        <end position="11"/>
    </location>
</feature>
<dbReference type="EC" id="6.3.4.15" evidence="3"/>
<dbReference type="Pfam" id="PF03099">
    <property type="entry name" value="BPL_LplA_LipB"/>
    <property type="match status" value="1"/>
</dbReference>
<dbReference type="CDD" id="cd16442">
    <property type="entry name" value="BPL"/>
    <property type="match status" value="1"/>
</dbReference>
<feature type="domain" description="BPL/LPL catalytic" evidence="5">
    <location>
        <begin position="37"/>
        <end position="209"/>
    </location>
</feature>
<reference evidence="6" key="1">
    <citation type="submission" date="2022-01" db="EMBL/GenBank/DDBJ databases">
        <title>Genome-Based Taxonomic Classification of the Phylum Actinobacteria.</title>
        <authorList>
            <person name="Gao Y."/>
        </authorList>
    </citation>
    <scope>NUCLEOTIDE SEQUENCE</scope>
    <source>
        <strain evidence="6">KLBMP 8922</strain>
    </source>
</reference>
<evidence type="ECO:0000256" key="2">
    <source>
        <dbReference type="ARBA" id="ARBA00023267"/>
    </source>
</evidence>
<dbReference type="Gene3D" id="2.30.30.100">
    <property type="match status" value="1"/>
</dbReference>
<dbReference type="PROSITE" id="PS51733">
    <property type="entry name" value="BPL_LPL_CATALYTIC"/>
    <property type="match status" value="1"/>
</dbReference>
<dbReference type="InterPro" id="IPR045864">
    <property type="entry name" value="aa-tRNA-synth_II/BPL/LPL"/>
</dbReference>
<gene>
    <name evidence="6" type="ORF">LZ495_21785</name>
</gene>
<dbReference type="Proteomes" id="UP001165378">
    <property type="component" value="Unassembled WGS sequence"/>
</dbReference>
<dbReference type="PANTHER" id="PTHR12835">
    <property type="entry name" value="BIOTIN PROTEIN LIGASE"/>
    <property type="match status" value="1"/>
</dbReference>
<evidence type="ECO:0000313" key="7">
    <source>
        <dbReference type="Proteomes" id="UP001165378"/>
    </source>
</evidence>
<keyword evidence="1 6" id="KW-0436">Ligase</keyword>
<dbReference type="GO" id="GO:0004077">
    <property type="term" value="F:biotin--[biotin carboxyl-carrier protein] ligase activity"/>
    <property type="evidence" value="ECO:0007669"/>
    <property type="project" value="UniProtKB-EC"/>
</dbReference>
<dbReference type="InterPro" id="IPR003142">
    <property type="entry name" value="BPL_C"/>
</dbReference>
<organism evidence="6 7">
    <name type="scientific">Yinghuangia soli</name>
    <dbReference type="NCBI Taxonomy" id="2908204"/>
    <lineage>
        <taxon>Bacteria</taxon>
        <taxon>Bacillati</taxon>
        <taxon>Actinomycetota</taxon>
        <taxon>Actinomycetes</taxon>
        <taxon>Kitasatosporales</taxon>
        <taxon>Streptomycetaceae</taxon>
        <taxon>Yinghuangia</taxon>
    </lineage>
</organism>
<dbReference type="SUPFAM" id="SSF55681">
    <property type="entry name" value="Class II aaRS and biotin synthetases"/>
    <property type="match status" value="1"/>
</dbReference>
<keyword evidence="2" id="KW-0092">Biotin</keyword>
<dbReference type="RefSeq" id="WP_235054442.1">
    <property type="nucleotide sequence ID" value="NZ_JAKFHA010000013.1"/>
</dbReference>
<dbReference type="PANTHER" id="PTHR12835:SF5">
    <property type="entry name" value="BIOTIN--PROTEIN LIGASE"/>
    <property type="match status" value="1"/>
</dbReference>
<dbReference type="Pfam" id="PF02237">
    <property type="entry name" value="BPL_C"/>
    <property type="match status" value="1"/>
</dbReference>
<sequence length="286" mass="30147">MNEGNTQGGPAGSPWTDLDRPPLREAELRRAFEGGGGLWREVQVVAETGSSNADLAARAAEDEGLVLVAEYQNAGRGRLDRQWTAPPRSGIFVSVLLRPDDVPVQHWGWLPLLVGVAAAQATSRVGGVDVRLKWPNDLLIGERKLAGILAERAGSSVVVGMGLNVSLREEELPVPGAVSLSLAGSITTDRDPLLRAVLRDLETWYGRWRAAGGDARASGLHAAYTQACATIGRRVRVDLPAGQALVGTATGIDNDGRLIVATPEGPQAVGAGDVVHVRPADEAPYV</sequence>
<evidence type="ECO:0000256" key="1">
    <source>
        <dbReference type="ARBA" id="ARBA00022598"/>
    </source>
</evidence>
<protein>
    <recommendedName>
        <fullName evidence="3">biotin--[biotin carboxyl-carrier protein] ligase</fullName>
        <ecNumber evidence="3">6.3.4.15</ecNumber>
    </recommendedName>
</protein>
<evidence type="ECO:0000256" key="4">
    <source>
        <dbReference type="SAM" id="MobiDB-lite"/>
    </source>
</evidence>
<dbReference type="NCBIfam" id="TIGR00121">
    <property type="entry name" value="birA_ligase"/>
    <property type="match status" value="1"/>
</dbReference>
<comment type="caution">
    <text evidence="6">The sequence shown here is derived from an EMBL/GenBank/DDBJ whole genome shotgun (WGS) entry which is preliminary data.</text>
</comment>
<dbReference type="InterPro" id="IPR004408">
    <property type="entry name" value="Biotin_CoA_COase_ligase"/>
</dbReference>
<evidence type="ECO:0000313" key="6">
    <source>
        <dbReference type="EMBL" id="MCF2529834.1"/>
    </source>
</evidence>
<evidence type="ECO:0000259" key="5">
    <source>
        <dbReference type="PROSITE" id="PS51733"/>
    </source>
</evidence>
<dbReference type="AlphaFoldDB" id="A0AA41Q1I3"/>
<dbReference type="Gene3D" id="3.30.930.10">
    <property type="entry name" value="Bira Bifunctional Protein, Domain 2"/>
    <property type="match status" value="1"/>
</dbReference>
<keyword evidence="7" id="KW-1185">Reference proteome</keyword>
<name>A0AA41Q1I3_9ACTN</name>
<proteinExistence type="predicted"/>
<evidence type="ECO:0000256" key="3">
    <source>
        <dbReference type="ARBA" id="ARBA00024227"/>
    </source>
</evidence>
<dbReference type="GO" id="GO:0005737">
    <property type="term" value="C:cytoplasm"/>
    <property type="evidence" value="ECO:0007669"/>
    <property type="project" value="TreeGrafter"/>
</dbReference>
<accession>A0AA41Q1I3</accession>
<feature type="region of interest" description="Disordered" evidence="4">
    <location>
        <begin position="1"/>
        <end position="22"/>
    </location>
</feature>
<dbReference type="InterPro" id="IPR004143">
    <property type="entry name" value="BPL_LPL_catalytic"/>
</dbReference>
<dbReference type="EMBL" id="JAKFHA010000013">
    <property type="protein sequence ID" value="MCF2529834.1"/>
    <property type="molecule type" value="Genomic_DNA"/>
</dbReference>